<feature type="domain" description="GTF3C1 extended winged-helix" evidence="8">
    <location>
        <begin position="491"/>
        <end position="587"/>
    </location>
</feature>
<evidence type="ECO:0000256" key="3">
    <source>
        <dbReference type="ARBA" id="ARBA00023125"/>
    </source>
</evidence>
<dbReference type="InterPro" id="IPR007309">
    <property type="entry name" value="TFIIIC_Bblock-bd"/>
</dbReference>
<dbReference type="PANTHER" id="PTHR15180">
    <property type="entry name" value="GENERAL TRANSCRIPTION FACTOR 3C POLYPEPTIDE 1"/>
    <property type="match status" value="1"/>
</dbReference>
<keyword evidence="2" id="KW-0597">Phosphoprotein</keyword>
<dbReference type="GO" id="GO:0003677">
    <property type="term" value="F:DNA binding"/>
    <property type="evidence" value="ECO:0007669"/>
    <property type="project" value="UniProtKB-KW"/>
</dbReference>
<evidence type="ECO:0000256" key="5">
    <source>
        <dbReference type="ARBA" id="ARBA00023242"/>
    </source>
</evidence>
<evidence type="ECO:0000259" key="8">
    <source>
        <dbReference type="Pfam" id="PF24101"/>
    </source>
</evidence>
<evidence type="ECO:0000256" key="1">
    <source>
        <dbReference type="ARBA" id="ARBA00004123"/>
    </source>
</evidence>
<evidence type="ECO:0000313" key="9">
    <source>
        <dbReference type="Proteomes" id="UP000504634"/>
    </source>
</evidence>
<dbReference type="InterPro" id="IPR044210">
    <property type="entry name" value="Tfc3-like"/>
</dbReference>
<evidence type="ECO:0000256" key="6">
    <source>
        <dbReference type="SAM" id="MobiDB-lite"/>
    </source>
</evidence>
<evidence type="ECO:0000259" key="7">
    <source>
        <dbReference type="Pfam" id="PF04182"/>
    </source>
</evidence>
<evidence type="ECO:0000256" key="2">
    <source>
        <dbReference type="ARBA" id="ARBA00022553"/>
    </source>
</evidence>
<keyword evidence="5" id="KW-0539">Nucleus</keyword>
<dbReference type="Pfam" id="PF04182">
    <property type="entry name" value="B-block_TFIIIC"/>
    <property type="match status" value="1"/>
</dbReference>
<gene>
    <name evidence="10" type="primary">LOC115626606</name>
</gene>
<accession>A0A6J2TP89</accession>
<sequence>MMSAMSSGSWISAVFDEVALEGLEGVTLPSLWILLSERLQIGTPLPEILQQQIWTLLLRSDKKVQFFELPVPREFVPIYNRLNDHDEELGVPVQAEKCPFQRYPYAPVHDGSNMGNCIDYMTRKLLIISELSGLTAAQATEKWGQRLVVVASQEERYIALTPHNVQQPIDLTPQQYVVWEAVGRSRYNGETTVGQWSLLNFVKDANLMFYIKNKLLQLQLITDQPYTEMRFERLAYARLLMLPRFFRIYKAHMQMVIEKLFLELKSRPTGQIPVTELQMWSPSVNKHKSVKRLMTTHAFRKVFENHIVLESSIRKSGKPTERKVSVLQLRNPNMTFDQLYQGEPEVKEEKGHEYLSVRHSYIDMPAEDECLRAIERFGTRGVGMHELSNFVGLNTLTVRGIIRFLLREKQIKDYQEHVGKQRIMRYVSVKQAAQVDEKKDQLKKTLQKLQCKEEPCVTDNADVVLFDVPEIVANVLPLVLHFKSNFLDTNTQRQVQRKSLIVQQIDECCLLPVADLRHRIQEAEKQMGYHDSICHKSLLRLLYTLREAKVLNVYQVTLQHKNQVRVHRLVTHPKIVVDHMQMQRAVLRLKNNFLLNIEDRKQPKNAVAKQMRPRVENVQRKLRVERLGQNVRYKLPKFIVARAMHEFLFYLTRELPTDKKPMPISIELLQHWQRSEPTLMPKEFLEEWQSQNQPIQAFSNEISWRTFITPVQCYDEKPSGWIYFMDAVDRMPLSLFQRIFRLENIDTDRLGAYVKHPVKQHYLMRQLPMELQGVLPRLHQQNLYMNALRLLNNMGLVQVTDRKLGRNPLYCWVYVNRLTTLLDTTSSDCNFKMINPNLKYEDIPFQFADREDVAHYWARLQQICMYTKLGFRSKCDPAGHKRCERIKPLVFLKYVEDFEKAPIDDTGHLPGDHLGAAGLSSVLYAHHFHHWSMVQNKGASSLVVRQKLPKTVKLTMRRTLQKARGKTGRIIKGTKDGTAGKSKSKGPRDDVDRDALKNMRTLRVSWAADEDRVLKLARAISLVIDAPVATFGLFNLGTICRDVIREYLGIRNKTIQACVRRLQFLMKKKRDVPDVTNWVYTIQTEPEFNVINNVNFLDELAREYPMRTEYNEALLVHIVLAMIKLNRLVKVKSRSAAPKFLIPDLLEDYQNQLRECSPLSGDQQLHHSDPTTDEELQSTMVQCVLHSQLCSAKDKTLYNLQAFEIYKNFSESVLNAAFLKARTDGLVVALKRRNIHMISRNLSGPTYLLSSKYKNKLIYVKVNYVVFEAYFSFAKNALKKLKETQLEPNTLKCVELRSPNFAQLFFIGEGLSKDLLRVSLQLPANILTVDTKSMARDSVSGSDRILDHYSSIFDNAPQTEYSKRMESEGSGKQSSRVRFHPGNLNYKWQCSPYDLISKLPQRVMHFFCALNNIGQPLQLNFAKLMRRDHVDGGFVDIPECPFSCIMRAGNYLNAVERIVHEQREILRQLVADTLPQTSIHLLNSGTNTIFIESGTLISLVRQLEMYWREQEQPYEIKDLGKTMAERTLHRLTDLRAICLALLDYDPQMWDADRAKESEPAINKEERARAQDVFVVHLPKIKLQLSAKHEMDVELSKIMEQEMESLNKAVLDKVAKETYWNYTSNTFETLRPLLVQQKYDHQAILHIEDILKKIEQHPLGIMGTELRCVFPLGKFLLEALNLLANHHLIKRVGVANFVYVHKLHIRNWVVHTFHMKRLNRERVVPAEVANTPSLPLAVVNEAKRKRKLVETAEADEQPSTSKKAKLADVEQTSSASSVDTIDDERPRRNRQASGAAMAEADFLAATVAEMSRECIVMRPQPWIRLNATINRRVLDRWLSTLVSECISRNGCTVHSIFQRYPNLAPVDIMLLLELLRILKCIHLMEIQQQSVQVESEYEECREEEVTELYEPAMTYIVTHSDAVGRLSNFIGVKKYNIEFI</sequence>
<evidence type="ECO:0000313" key="10">
    <source>
        <dbReference type="RefSeq" id="XP_030377859.1"/>
    </source>
</evidence>
<dbReference type="InterPro" id="IPR056467">
    <property type="entry name" value="eWH_GTF3C1"/>
</dbReference>
<dbReference type="GO" id="GO:0042791">
    <property type="term" value="P:5S class rRNA transcription by RNA polymerase III"/>
    <property type="evidence" value="ECO:0007669"/>
    <property type="project" value="TreeGrafter"/>
</dbReference>
<dbReference type="PANTHER" id="PTHR15180:SF1">
    <property type="entry name" value="GENERAL TRANSCRIPTION FACTOR 3C POLYPEPTIDE 1"/>
    <property type="match status" value="1"/>
</dbReference>
<keyword evidence="3" id="KW-0238">DNA-binding</keyword>
<dbReference type="GO" id="GO:0005634">
    <property type="term" value="C:nucleus"/>
    <property type="evidence" value="ECO:0007669"/>
    <property type="project" value="UniProtKB-SubCell"/>
</dbReference>
<protein>
    <submittedName>
        <fullName evidence="10">General transcription factor 3C polypeptide 1</fullName>
    </submittedName>
</protein>
<dbReference type="GO" id="GO:0006384">
    <property type="term" value="P:transcription initiation at RNA polymerase III promoter"/>
    <property type="evidence" value="ECO:0007669"/>
    <property type="project" value="InterPro"/>
</dbReference>
<reference evidence="10" key="1">
    <citation type="submission" date="2025-08" db="UniProtKB">
        <authorList>
            <consortium name="RefSeq"/>
        </authorList>
    </citation>
    <scope>IDENTIFICATION</scope>
    <source>
        <strain evidence="10">11010-0011.00</strain>
        <tissue evidence="10">Whole body</tissue>
    </source>
</reference>
<dbReference type="Proteomes" id="UP000504634">
    <property type="component" value="Unplaced"/>
</dbReference>
<feature type="compositionally biased region" description="Polar residues" evidence="6">
    <location>
        <begin position="1769"/>
        <end position="1778"/>
    </location>
</feature>
<evidence type="ECO:0000256" key="4">
    <source>
        <dbReference type="ARBA" id="ARBA00023163"/>
    </source>
</evidence>
<dbReference type="GO" id="GO:0000127">
    <property type="term" value="C:transcription factor TFIIIC complex"/>
    <property type="evidence" value="ECO:0007669"/>
    <property type="project" value="InterPro"/>
</dbReference>
<dbReference type="GeneID" id="115626606"/>
<dbReference type="Pfam" id="PF24101">
    <property type="entry name" value="WHD_GTF3C1"/>
    <property type="match status" value="1"/>
</dbReference>
<proteinExistence type="predicted"/>
<dbReference type="RefSeq" id="XP_030377859.1">
    <property type="nucleotide sequence ID" value="XM_030521999.1"/>
</dbReference>
<comment type="subcellular location">
    <subcellularLocation>
        <location evidence="1">Nucleus</location>
    </subcellularLocation>
</comment>
<organism evidence="9 10">
    <name type="scientific">Drosophila lebanonensis</name>
    <name type="common">Fruit fly</name>
    <name type="synonym">Scaptodrosophila lebanonensis</name>
    <dbReference type="NCBI Taxonomy" id="7225"/>
    <lineage>
        <taxon>Eukaryota</taxon>
        <taxon>Metazoa</taxon>
        <taxon>Ecdysozoa</taxon>
        <taxon>Arthropoda</taxon>
        <taxon>Hexapoda</taxon>
        <taxon>Insecta</taxon>
        <taxon>Pterygota</taxon>
        <taxon>Neoptera</taxon>
        <taxon>Endopterygota</taxon>
        <taxon>Diptera</taxon>
        <taxon>Brachycera</taxon>
        <taxon>Muscomorpha</taxon>
        <taxon>Ephydroidea</taxon>
        <taxon>Drosophilidae</taxon>
        <taxon>Scaptodrosophila</taxon>
    </lineage>
</organism>
<keyword evidence="9" id="KW-1185">Reference proteome</keyword>
<name>A0A6J2TP89_DROLE</name>
<feature type="region of interest" description="Disordered" evidence="6">
    <location>
        <begin position="970"/>
        <end position="993"/>
    </location>
</feature>
<dbReference type="OrthoDB" id="68020at2759"/>
<keyword evidence="4" id="KW-0804">Transcription</keyword>
<feature type="region of interest" description="Disordered" evidence="6">
    <location>
        <begin position="1749"/>
        <end position="1793"/>
    </location>
</feature>
<feature type="domain" description="B-block binding subunit of TFIIIC" evidence="7">
    <location>
        <begin position="174"/>
        <end position="247"/>
    </location>
</feature>